<dbReference type="PROSITE" id="PS51257">
    <property type="entry name" value="PROKAR_LIPOPROTEIN"/>
    <property type="match status" value="1"/>
</dbReference>
<feature type="transmembrane region" description="Helical" evidence="7">
    <location>
        <begin position="20"/>
        <end position="41"/>
    </location>
</feature>
<evidence type="ECO:0000313" key="10">
    <source>
        <dbReference type="EMBL" id="QMW21717.1"/>
    </source>
</evidence>
<dbReference type="InterPro" id="IPR003838">
    <property type="entry name" value="ABC3_permease_C"/>
</dbReference>
<evidence type="ECO:0000256" key="4">
    <source>
        <dbReference type="ARBA" id="ARBA00022989"/>
    </source>
</evidence>
<dbReference type="InterPro" id="IPR050250">
    <property type="entry name" value="Macrolide_Exporter_MacB"/>
</dbReference>
<feature type="transmembrane region" description="Helical" evidence="7">
    <location>
        <begin position="709"/>
        <end position="732"/>
    </location>
</feature>
<dbReference type="PANTHER" id="PTHR30572">
    <property type="entry name" value="MEMBRANE COMPONENT OF TRANSPORTER-RELATED"/>
    <property type="match status" value="1"/>
</dbReference>
<proteinExistence type="inferred from homology"/>
<evidence type="ECO:0000256" key="6">
    <source>
        <dbReference type="ARBA" id="ARBA00038076"/>
    </source>
</evidence>
<evidence type="ECO:0000256" key="7">
    <source>
        <dbReference type="SAM" id="Phobius"/>
    </source>
</evidence>
<keyword evidence="3 7" id="KW-0812">Transmembrane</keyword>
<name>A0A7G5IEC5_9SPHN</name>
<evidence type="ECO:0000259" key="8">
    <source>
        <dbReference type="Pfam" id="PF02687"/>
    </source>
</evidence>
<sequence length="832" mass="90001">MFRNYLTVGIRALAANPTYAALNIVGLAIGMAACLILLLFVRYEISFDRWLPGHENAYQVQTISLPRDSSPGEAMQMSAYVVGHSLAKDFPQIEAVSYAGLANPVILQDGKASTTVLLEVEAPFLSIIRLPLLHGDPPTALRNPNTMLLSEAEAIRRFGRSDILGKTLTLVRSGRERDYRITGVYRDIPKNSHIKTEMIVRFNPDDVASQPDQLTRYGWNSGYNYLRLRPGTDIAAIHAAMPAWEKRNIPDDNFGTVRTNEGDLQDWRLTPIADIHLGEAQAAAMTPGNDPRTIATFAIVALLILAMAAVNFTNLATARAGQRAREVALRKVLGASRGQLIAQFLGESILIATLAMLLGLALAELLLPLIADFLKADLTLSYLGPDGIALPILVLILLVGVAGGLYPALILSRFAPAATLKANRSASGPEGSGRLRQALVVAQFAVGIGLVICTGVIAAQTWHARSLDPGYNRGGLLQVDGMARKQIEPVAETLVNAVAAIPGVQGVGRTMIGVDTGSKINTSVQVPGRAEPIMIGSYGVDTGFFRTMGIRLIAGRGFDPNNARDDVQTPTPEVPALEQALAARGANVVVNALAAQRLGFATPAAAIGKTVKLALVRDIYGPVAVTIVGVVDDVRYRSIREPLEPIIFTYNRGFISTMVVRVDAARAAQVRDRIERVWRRYAPNVPFEAKFADDIVFDLYKAEQARATIFAAFAGLAIIVACLGLFGLAAFTAERRTKEIGIRKVLGARDRDIVRLLVWQFSRPVLLANLLAWPVAWWLMRGWLDSFNDRIPLGPHWFLGAGLLAALIAAATIITHALKVARASPINALRYE</sequence>
<protein>
    <submittedName>
        <fullName evidence="10">ABC transporter permease</fullName>
    </submittedName>
</protein>
<dbReference type="AlphaFoldDB" id="A0A7G5IEC5"/>
<dbReference type="GO" id="GO:0005886">
    <property type="term" value="C:plasma membrane"/>
    <property type="evidence" value="ECO:0007669"/>
    <property type="project" value="UniProtKB-SubCell"/>
</dbReference>
<gene>
    <name evidence="10" type="ORF">H3309_09870</name>
</gene>
<comment type="subcellular location">
    <subcellularLocation>
        <location evidence="1">Cell membrane</location>
        <topology evidence="1">Multi-pass membrane protein</topology>
    </subcellularLocation>
</comment>
<keyword evidence="5 7" id="KW-0472">Membrane</keyword>
<accession>A0A7G5IEC5</accession>
<dbReference type="KEGG" id="sand:H3309_09870"/>
<feature type="transmembrane region" description="Helical" evidence="7">
    <location>
        <begin position="390"/>
        <end position="411"/>
    </location>
</feature>
<reference evidence="10 11" key="1">
    <citation type="submission" date="2020-07" db="EMBL/GenBank/DDBJ databases">
        <title>Complete genome sequence for Sandaracinobacter sp. M6.</title>
        <authorList>
            <person name="Tang Y."/>
            <person name="Liu Q."/>
            <person name="Guo Z."/>
            <person name="Lei P."/>
            <person name="Huang B."/>
        </authorList>
    </citation>
    <scope>NUCLEOTIDE SEQUENCE [LARGE SCALE GENOMIC DNA]</scope>
    <source>
        <strain evidence="10 11">M6</strain>
    </source>
</reference>
<dbReference type="PANTHER" id="PTHR30572:SF4">
    <property type="entry name" value="ABC TRANSPORTER PERMEASE YTRF"/>
    <property type="match status" value="1"/>
</dbReference>
<dbReference type="EMBL" id="CP059851">
    <property type="protein sequence ID" value="QMW21717.1"/>
    <property type="molecule type" value="Genomic_DNA"/>
</dbReference>
<keyword evidence="2" id="KW-1003">Cell membrane</keyword>
<dbReference type="InterPro" id="IPR025857">
    <property type="entry name" value="MacB_PCD"/>
</dbReference>
<dbReference type="Proteomes" id="UP000515292">
    <property type="component" value="Chromosome"/>
</dbReference>
<evidence type="ECO:0000256" key="3">
    <source>
        <dbReference type="ARBA" id="ARBA00022692"/>
    </source>
</evidence>
<feature type="transmembrane region" description="Helical" evidence="7">
    <location>
        <begin position="797"/>
        <end position="818"/>
    </location>
</feature>
<feature type="domain" description="MacB-like periplasmic core" evidence="9">
    <location>
        <begin position="445"/>
        <end position="676"/>
    </location>
</feature>
<organism evidence="10 11">
    <name type="scientific">Sandaracinobacteroides saxicola</name>
    <dbReference type="NCBI Taxonomy" id="2759707"/>
    <lineage>
        <taxon>Bacteria</taxon>
        <taxon>Pseudomonadati</taxon>
        <taxon>Pseudomonadota</taxon>
        <taxon>Alphaproteobacteria</taxon>
        <taxon>Sphingomonadales</taxon>
        <taxon>Sphingosinicellaceae</taxon>
        <taxon>Sandaracinobacteroides</taxon>
    </lineage>
</organism>
<evidence type="ECO:0000313" key="11">
    <source>
        <dbReference type="Proteomes" id="UP000515292"/>
    </source>
</evidence>
<evidence type="ECO:0000256" key="2">
    <source>
        <dbReference type="ARBA" id="ARBA00022475"/>
    </source>
</evidence>
<feature type="transmembrane region" description="Helical" evidence="7">
    <location>
        <begin position="349"/>
        <end position="370"/>
    </location>
</feature>
<evidence type="ECO:0000256" key="5">
    <source>
        <dbReference type="ARBA" id="ARBA00023136"/>
    </source>
</evidence>
<dbReference type="Pfam" id="PF12704">
    <property type="entry name" value="MacB_PCD"/>
    <property type="match status" value="2"/>
</dbReference>
<dbReference type="GO" id="GO:0022857">
    <property type="term" value="F:transmembrane transporter activity"/>
    <property type="evidence" value="ECO:0007669"/>
    <property type="project" value="TreeGrafter"/>
</dbReference>
<feature type="domain" description="ABC3 transporter permease C-terminal" evidence="8">
    <location>
        <begin position="712"/>
        <end position="825"/>
    </location>
</feature>
<feature type="transmembrane region" description="Helical" evidence="7">
    <location>
        <begin position="753"/>
        <end position="777"/>
    </location>
</feature>
<feature type="transmembrane region" description="Helical" evidence="7">
    <location>
        <begin position="294"/>
        <end position="316"/>
    </location>
</feature>
<evidence type="ECO:0000256" key="1">
    <source>
        <dbReference type="ARBA" id="ARBA00004651"/>
    </source>
</evidence>
<comment type="similarity">
    <text evidence="6">Belongs to the ABC-4 integral membrane protein family.</text>
</comment>
<feature type="domain" description="MacB-like periplasmic core" evidence="9">
    <location>
        <begin position="21"/>
        <end position="241"/>
    </location>
</feature>
<feature type="domain" description="ABC3 transporter permease C-terminal" evidence="8">
    <location>
        <begin position="299"/>
        <end position="414"/>
    </location>
</feature>
<dbReference type="RefSeq" id="WP_182294563.1">
    <property type="nucleotide sequence ID" value="NZ_CP059851.1"/>
</dbReference>
<keyword evidence="4 7" id="KW-1133">Transmembrane helix</keyword>
<evidence type="ECO:0000259" key="9">
    <source>
        <dbReference type="Pfam" id="PF12704"/>
    </source>
</evidence>
<feature type="transmembrane region" description="Helical" evidence="7">
    <location>
        <begin position="438"/>
        <end position="459"/>
    </location>
</feature>
<dbReference type="Pfam" id="PF02687">
    <property type="entry name" value="FtsX"/>
    <property type="match status" value="2"/>
</dbReference>
<keyword evidence="11" id="KW-1185">Reference proteome</keyword>